<keyword evidence="1" id="KW-0472">Membrane</keyword>
<feature type="transmembrane region" description="Helical" evidence="1">
    <location>
        <begin position="237"/>
        <end position="258"/>
    </location>
</feature>
<comment type="caution">
    <text evidence="2">The sequence shown here is derived from an EMBL/GenBank/DDBJ whole genome shotgun (WGS) entry which is preliminary data.</text>
</comment>
<feature type="transmembrane region" description="Helical" evidence="1">
    <location>
        <begin position="167"/>
        <end position="184"/>
    </location>
</feature>
<reference evidence="3" key="1">
    <citation type="submission" date="2019-01" db="EMBL/GenBank/DDBJ databases">
        <title>Cytophagaceae bacterium strain CAR-16.</title>
        <authorList>
            <person name="Chen W.-M."/>
        </authorList>
    </citation>
    <scope>NUCLEOTIDE SEQUENCE [LARGE SCALE GENOMIC DNA]</scope>
    <source>
        <strain evidence="3">CHR27</strain>
    </source>
</reference>
<dbReference type="AlphaFoldDB" id="A0A4Q1KEJ9"/>
<keyword evidence="1" id="KW-0812">Transmembrane</keyword>
<evidence type="ECO:0000313" key="3">
    <source>
        <dbReference type="Proteomes" id="UP000290958"/>
    </source>
</evidence>
<dbReference type="Proteomes" id="UP000290958">
    <property type="component" value="Unassembled WGS sequence"/>
</dbReference>
<organism evidence="2 3">
    <name type="scientific">Sphingobium fluviale</name>
    <dbReference type="NCBI Taxonomy" id="2506423"/>
    <lineage>
        <taxon>Bacteria</taxon>
        <taxon>Pseudomonadati</taxon>
        <taxon>Pseudomonadota</taxon>
        <taxon>Alphaproteobacteria</taxon>
        <taxon>Sphingomonadales</taxon>
        <taxon>Sphingomonadaceae</taxon>
        <taxon>Sphingobium</taxon>
    </lineage>
</organism>
<proteinExistence type="predicted"/>
<dbReference type="EMBL" id="SBKP01000014">
    <property type="protein sequence ID" value="RXR26566.1"/>
    <property type="molecule type" value="Genomic_DNA"/>
</dbReference>
<feature type="transmembrane region" description="Helical" evidence="1">
    <location>
        <begin position="110"/>
        <end position="129"/>
    </location>
</feature>
<feature type="transmembrane region" description="Helical" evidence="1">
    <location>
        <begin position="141"/>
        <end position="161"/>
    </location>
</feature>
<feature type="transmembrane region" description="Helical" evidence="1">
    <location>
        <begin position="397"/>
        <end position="419"/>
    </location>
</feature>
<sequence length="488" mass="53342">MLKVSINRIYLLRSALFALLLLWPLLLFGRPAYMDDSAAYQNGGEQAVSFMLRKLHMAAPEARKMPAALGAGKEARPVAAPAAEGGKDTKVARSIPYSVLGYVLGGPGMTMAWLAVFQAATTALALVALFEGVAGPGWRPFVLMAGLCGFASPLAPIITFIMPDCYAPVMIGVMAILPFFWARFSGAMRLLLLGIATLGVSLHTSHPPIALGTALAITPLLVLLRRWGPTKLGQTLTILWTPALLGVALVMLSGLIGFGKASISPKHYPLALARAVDNGPARWYLEEECKNPRRYAICEVYGTRIPLTVQEMLWSKDSLIVRATPRQLDRVRAEERTIIIETTKRYPLQQLYLVAHDVPEQLIVFRLNYFRYDSEIVRNAAGDIILRTPPGEARQSALYAGLEAVNDAMVALGLLALLWMWRGMSSAQRSVIVIMLTGLLANAAVCAIFSGVAPRYQARVVWLIPWLALAIGWARYRASHITEQGVIR</sequence>
<protein>
    <submittedName>
        <fullName evidence="2">Uncharacterized protein</fullName>
    </submittedName>
</protein>
<feature type="transmembrane region" description="Helical" evidence="1">
    <location>
        <begin position="431"/>
        <end position="453"/>
    </location>
</feature>
<dbReference type="RefSeq" id="WP_220428668.1">
    <property type="nucleotide sequence ID" value="NZ_SBKP01000014.1"/>
</dbReference>
<feature type="transmembrane region" description="Helical" evidence="1">
    <location>
        <begin position="460"/>
        <end position="476"/>
    </location>
</feature>
<gene>
    <name evidence="2" type="ORF">EQG66_12725</name>
</gene>
<evidence type="ECO:0000313" key="2">
    <source>
        <dbReference type="EMBL" id="RXR26566.1"/>
    </source>
</evidence>
<name>A0A4Q1KEJ9_9SPHN</name>
<evidence type="ECO:0000256" key="1">
    <source>
        <dbReference type="SAM" id="Phobius"/>
    </source>
</evidence>
<feature type="transmembrane region" description="Helical" evidence="1">
    <location>
        <begin position="191"/>
        <end position="217"/>
    </location>
</feature>
<accession>A0A4Q1KEJ9</accession>
<keyword evidence="3" id="KW-1185">Reference proteome</keyword>
<keyword evidence="1" id="KW-1133">Transmembrane helix</keyword>